<dbReference type="GO" id="GO:0005737">
    <property type="term" value="C:cytoplasm"/>
    <property type="evidence" value="ECO:0007669"/>
    <property type="project" value="TreeGrafter"/>
</dbReference>
<dbReference type="RefSeq" id="XP_016614042.1">
    <property type="nucleotide sequence ID" value="XM_016769717.1"/>
</dbReference>
<dbReference type="OrthoDB" id="2735536at2759"/>
<evidence type="ECO:0000256" key="1">
    <source>
        <dbReference type="SAM" id="MobiDB-lite"/>
    </source>
</evidence>
<dbReference type="PANTHER" id="PTHR48079:SF3">
    <property type="entry name" value="NAD-DEPENDENT EPIMERASE_DEHYDRATASE DOMAIN-CONTAINING PROTEIN"/>
    <property type="match status" value="1"/>
</dbReference>
<dbReference type="InterPro" id="IPR036291">
    <property type="entry name" value="NAD(P)-bd_dom_sf"/>
</dbReference>
<evidence type="ECO:0000259" key="2">
    <source>
        <dbReference type="Pfam" id="PF01370"/>
    </source>
</evidence>
<evidence type="ECO:0000313" key="4">
    <source>
        <dbReference type="Proteomes" id="UP000053789"/>
    </source>
</evidence>
<evidence type="ECO:0000313" key="3">
    <source>
        <dbReference type="EMBL" id="KIW87373.1"/>
    </source>
</evidence>
<dbReference type="Proteomes" id="UP000053789">
    <property type="component" value="Unassembled WGS sequence"/>
</dbReference>
<sequence>MPSKTVFITGANGFIGSAVARAFSRDGWTTYGLIRSTRSVRGLMREEVIPIVGTATDASAIISDLPPVDVIITCDEDISNYVPHHQNRLSMIHQICQHSMAHRNVKPLVIFSSGCKDYGTTPMHGEEGLEPHTENSPLNPPDLLRPRTDAAMDMLTTHVKDFDCVVTRPTTLYGRSGSYYSYFFSLAEQAKKENGGVLELPADPNAILHGTHVEDVAAAYLTLATAPRQLVAGQVYNISGHRYETLSEIVPAIEKSHGIQVRFRDLLPQDEETFGLYVLSLFTFPQWVGSEKIRKDTGWVDKMPLFHQGYEVYRRAYEAAASEDPEQVERMLGRKARGTLQARQP</sequence>
<dbReference type="HOGENOM" id="CLU_685169_0_0_1"/>
<reference evidence="3" key="1">
    <citation type="submission" date="2015-01" db="EMBL/GenBank/DDBJ databases">
        <title>The Genome Sequence of Cladophialophora bantiana CBS 173.52.</title>
        <authorList>
            <consortium name="The Broad Institute Genomics Platform"/>
            <person name="Cuomo C."/>
            <person name="de Hoog S."/>
            <person name="Gorbushina A."/>
            <person name="Stielow B."/>
            <person name="Teixiera M."/>
            <person name="Abouelleil A."/>
            <person name="Chapman S.B."/>
            <person name="Priest M."/>
            <person name="Young S.K."/>
            <person name="Wortman J."/>
            <person name="Nusbaum C."/>
            <person name="Birren B."/>
        </authorList>
    </citation>
    <scope>NUCLEOTIDE SEQUENCE [LARGE SCALE GENOMIC DNA]</scope>
    <source>
        <strain evidence="3">CBS 173.52</strain>
    </source>
</reference>
<dbReference type="GeneID" id="27704937"/>
<dbReference type="GO" id="GO:0004029">
    <property type="term" value="F:aldehyde dehydrogenase (NAD+) activity"/>
    <property type="evidence" value="ECO:0007669"/>
    <property type="project" value="TreeGrafter"/>
</dbReference>
<accession>A0A0D2H241</accession>
<dbReference type="EMBL" id="KN847004">
    <property type="protein sequence ID" value="KIW87373.1"/>
    <property type="molecule type" value="Genomic_DNA"/>
</dbReference>
<dbReference type="InterPro" id="IPR051783">
    <property type="entry name" value="NAD(P)-dependent_oxidoreduct"/>
</dbReference>
<keyword evidence="4" id="KW-1185">Reference proteome</keyword>
<dbReference type="Gene3D" id="3.40.50.720">
    <property type="entry name" value="NAD(P)-binding Rossmann-like Domain"/>
    <property type="match status" value="1"/>
</dbReference>
<organism evidence="3 4">
    <name type="scientific">Cladophialophora bantiana (strain ATCC 10958 / CBS 173.52 / CDC B-1940 / NIH 8579)</name>
    <name type="common">Xylohypha bantiana</name>
    <dbReference type="NCBI Taxonomy" id="1442370"/>
    <lineage>
        <taxon>Eukaryota</taxon>
        <taxon>Fungi</taxon>
        <taxon>Dikarya</taxon>
        <taxon>Ascomycota</taxon>
        <taxon>Pezizomycotina</taxon>
        <taxon>Eurotiomycetes</taxon>
        <taxon>Chaetothyriomycetidae</taxon>
        <taxon>Chaetothyriales</taxon>
        <taxon>Herpotrichiellaceae</taxon>
        <taxon>Cladophialophora</taxon>
    </lineage>
</organism>
<feature type="region of interest" description="Disordered" evidence="1">
    <location>
        <begin position="121"/>
        <end position="141"/>
    </location>
</feature>
<protein>
    <recommendedName>
        <fullName evidence="2">NAD-dependent epimerase/dehydratase domain-containing protein</fullName>
    </recommendedName>
</protein>
<dbReference type="SUPFAM" id="SSF51735">
    <property type="entry name" value="NAD(P)-binding Rossmann-fold domains"/>
    <property type="match status" value="1"/>
</dbReference>
<feature type="compositionally biased region" description="Basic and acidic residues" evidence="1">
    <location>
        <begin position="124"/>
        <end position="133"/>
    </location>
</feature>
<name>A0A0D2H241_CLAB1</name>
<dbReference type="AlphaFoldDB" id="A0A0D2H241"/>
<dbReference type="InterPro" id="IPR001509">
    <property type="entry name" value="Epimerase_deHydtase"/>
</dbReference>
<feature type="domain" description="NAD-dependent epimerase/dehydratase" evidence="2">
    <location>
        <begin position="6"/>
        <end position="238"/>
    </location>
</feature>
<dbReference type="Pfam" id="PF01370">
    <property type="entry name" value="Epimerase"/>
    <property type="match status" value="1"/>
</dbReference>
<dbReference type="PANTHER" id="PTHR48079">
    <property type="entry name" value="PROTEIN YEEZ"/>
    <property type="match status" value="1"/>
</dbReference>
<gene>
    <name evidence="3" type="ORF">Z519_12009</name>
</gene>
<dbReference type="VEuPathDB" id="FungiDB:Z519_12009"/>
<proteinExistence type="predicted"/>